<dbReference type="Proteomes" id="UP000805193">
    <property type="component" value="Unassembled WGS sequence"/>
</dbReference>
<sequence length="125" mass="13992">AAKQACSTKAMILLVLSFILVCKIAEAGPQHVCPYPQACTNPGPPDTTHIVTANTRYNPTTRRCERIRRVTGPHDCQQFASLKSCKEACENTKKLYQSADTRPDPQRDFDCALRPYYEEVHGHSI</sequence>
<reference evidence="1 2" key="1">
    <citation type="journal article" date="2020" name="Cell">
        <title>Large-Scale Comparative Analyses of Tick Genomes Elucidate Their Genetic Diversity and Vector Capacities.</title>
        <authorList>
            <consortium name="Tick Genome and Microbiome Consortium (TIGMIC)"/>
            <person name="Jia N."/>
            <person name="Wang J."/>
            <person name="Shi W."/>
            <person name="Du L."/>
            <person name="Sun Y."/>
            <person name="Zhan W."/>
            <person name="Jiang J.F."/>
            <person name="Wang Q."/>
            <person name="Zhang B."/>
            <person name="Ji P."/>
            <person name="Bell-Sakyi L."/>
            <person name="Cui X.M."/>
            <person name="Yuan T.T."/>
            <person name="Jiang B.G."/>
            <person name="Yang W.F."/>
            <person name="Lam T.T."/>
            <person name="Chang Q.C."/>
            <person name="Ding S.J."/>
            <person name="Wang X.J."/>
            <person name="Zhu J.G."/>
            <person name="Ruan X.D."/>
            <person name="Zhao L."/>
            <person name="Wei J.T."/>
            <person name="Ye R.Z."/>
            <person name="Que T.C."/>
            <person name="Du C.H."/>
            <person name="Zhou Y.H."/>
            <person name="Cheng J.X."/>
            <person name="Dai P.F."/>
            <person name="Guo W.B."/>
            <person name="Han X.H."/>
            <person name="Huang E.J."/>
            <person name="Li L.F."/>
            <person name="Wei W."/>
            <person name="Gao Y.C."/>
            <person name="Liu J.Z."/>
            <person name="Shao H.Z."/>
            <person name="Wang X."/>
            <person name="Wang C.C."/>
            <person name="Yang T.C."/>
            <person name="Huo Q.B."/>
            <person name="Li W."/>
            <person name="Chen H.Y."/>
            <person name="Chen S.E."/>
            <person name="Zhou L.G."/>
            <person name="Ni X.B."/>
            <person name="Tian J.H."/>
            <person name="Sheng Y."/>
            <person name="Liu T."/>
            <person name="Pan Y.S."/>
            <person name="Xia L.Y."/>
            <person name="Li J."/>
            <person name="Zhao F."/>
            <person name="Cao W.C."/>
        </authorList>
    </citation>
    <scope>NUCLEOTIDE SEQUENCE [LARGE SCALE GENOMIC DNA]</scope>
    <source>
        <strain evidence="1">Iper-2018</strain>
    </source>
</reference>
<feature type="non-terminal residue" evidence="1">
    <location>
        <position position="125"/>
    </location>
</feature>
<keyword evidence="2" id="KW-1185">Reference proteome</keyword>
<organism evidence="1 2">
    <name type="scientific">Ixodes persulcatus</name>
    <name type="common">Taiga tick</name>
    <dbReference type="NCBI Taxonomy" id="34615"/>
    <lineage>
        <taxon>Eukaryota</taxon>
        <taxon>Metazoa</taxon>
        <taxon>Ecdysozoa</taxon>
        <taxon>Arthropoda</taxon>
        <taxon>Chelicerata</taxon>
        <taxon>Arachnida</taxon>
        <taxon>Acari</taxon>
        <taxon>Parasitiformes</taxon>
        <taxon>Ixodida</taxon>
        <taxon>Ixodoidea</taxon>
        <taxon>Ixodidae</taxon>
        <taxon>Ixodinae</taxon>
        <taxon>Ixodes</taxon>
    </lineage>
</organism>
<dbReference type="EMBL" id="JABSTQ010009771">
    <property type="protein sequence ID" value="KAG0426059.1"/>
    <property type="molecule type" value="Genomic_DNA"/>
</dbReference>
<protein>
    <submittedName>
        <fullName evidence="1">Uncharacterized protein</fullName>
    </submittedName>
</protein>
<feature type="non-terminal residue" evidence="1">
    <location>
        <position position="1"/>
    </location>
</feature>
<name>A0AC60PXV2_IXOPE</name>
<evidence type="ECO:0000313" key="1">
    <source>
        <dbReference type="EMBL" id="KAG0426059.1"/>
    </source>
</evidence>
<evidence type="ECO:0000313" key="2">
    <source>
        <dbReference type="Proteomes" id="UP000805193"/>
    </source>
</evidence>
<comment type="caution">
    <text evidence="1">The sequence shown here is derived from an EMBL/GenBank/DDBJ whole genome shotgun (WGS) entry which is preliminary data.</text>
</comment>
<proteinExistence type="predicted"/>
<gene>
    <name evidence="1" type="ORF">HPB47_026809</name>
</gene>
<accession>A0AC60PXV2</accession>